<evidence type="ECO:0000256" key="1">
    <source>
        <dbReference type="SAM" id="MobiDB-lite"/>
    </source>
</evidence>
<feature type="compositionally biased region" description="Polar residues" evidence="1">
    <location>
        <begin position="306"/>
        <end position="324"/>
    </location>
</feature>
<feature type="region of interest" description="Disordered" evidence="1">
    <location>
        <begin position="1"/>
        <end position="33"/>
    </location>
</feature>
<feature type="region of interest" description="Disordered" evidence="1">
    <location>
        <begin position="45"/>
        <end position="104"/>
    </location>
</feature>
<sequence length="397" mass="43286">MSTAPSPLPRPRHPGRSRSHAPKSRSIGSFPLPYTLRLTPTIPMPTRAPSFATSSTFDAPIMSPSRLPATDSMSYFPPFETMGSGPSSPAEPNAEAGPSVQKEEIGHHKGRSLGSFAGLMSFLSPGNSPHRPNPSPLSRPCACREEMHRSSSDGDVLQALAKRVTPGKRRVLEPITLSANEVMPDPVLDAKQQRRCTSSDVKALRIAQDNVFEESIVESMITPCRPRRRPRPHLTLPSLPQWRFPMPSPPVISLSPDIPLSAFAPIDNPASNPSSTESSPSKPLTPSTLSLSHRPYQRDEDMEDNLSPTTSYTGSVASGLSRPTTPLDDWDMGRSSPRSNRSVRSFEESLLYPKLERSVSQISSDSKETIRPSKEVVDVGPALDGEVTPKACRGWRM</sequence>
<feature type="compositionally biased region" description="Low complexity" evidence="1">
    <location>
        <begin position="334"/>
        <end position="343"/>
    </location>
</feature>
<organism evidence="2 3">
    <name type="scientific">Papiliotrema laurentii</name>
    <name type="common">Cryptococcus laurentii</name>
    <dbReference type="NCBI Taxonomy" id="5418"/>
    <lineage>
        <taxon>Eukaryota</taxon>
        <taxon>Fungi</taxon>
        <taxon>Dikarya</taxon>
        <taxon>Basidiomycota</taxon>
        <taxon>Agaricomycotina</taxon>
        <taxon>Tremellomycetes</taxon>
        <taxon>Tremellales</taxon>
        <taxon>Rhynchogastremaceae</taxon>
        <taxon>Papiliotrema</taxon>
    </lineage>
</organism>
<evidence type="ECO:0000313" key="3">
    <source>
        <dbReference type="Proteomes" id="UP001182556"/>
    </source>
</evidence>
<proteinExistence type="predicted"/>
<feature type="compositionally biased region" description="Low complexity" evidence="1">
    <location>
        <begin position="269"/>
        <end position="292"/>
    </location>
</feature>
<feature type="region of interest" description="Disordered" evidence="1">
    <location>
        <begin position="264"/>
        <end position="345"/>
    </location>
</feature>
<feature type="region of interest" description="Disordered" evidence="1">
    <location>
        <begin position="117"/>
        <end position="140"/>
    </location>
</feature>
<feature type="region of interest" description="Disordered" evidence="1">
    <location>
        <begin position="223"/>
        <end position="242"/>
    </location>
</feature>
<dbReference type="EMBL" id="JAODAN010000002">
    <property type="protein sequence ID" value="KAK1926648.1"/>
    <property type="molecule type" value="Genomic_DNA"/>
</dbReference>
<name>A0AAD9L872_PAPLA</name>
<feature type="compositionally biased region" description="Basic residues" evidence="1">
    <location>
        <begin position="10"/>
        <end position="23"/>
    </location>
</feature>
<gene>
    <name evidence="2" type="ORF">DB88DRAFT_471163</name>
</gene>
<keyword evidence="3" id="KW-1185">Reference proteome</keyword>
<dbReference type="AlphaFoldDB" id="A0AAD9L872"/>
<accession>A0AAD9L872</accession>
<protein>
    <submittedName>
        <fullName evidence="2">Uncharacterized protein</fullName>
    </submittedName>
</protein>
<comment type="caution">
    <text evidence="2">The sequence shown here is derived from an EMBL/GenBank/DDBJ whole genome shotgun (WGS) entry which is preliminary data.</text>
</comment>
<reference evidence="2" key="1">
    <citation type="submission" date="2023-02" db="EMBL/GenBank/DDBJ databases">
        <title>Identification and recombinant expression of a fungal hydrolase from Papiliotrema laurentii that hydrolyzes apple cutin and clears colloidal polyester polyurethane.</title>
        <authorList>
            <consortium name="DOE Joint Genome Institute"/>
            <person name="Roman V.A."/>
            <person name="Bojanowski C."/>
            <person name="Crable B.R."/>
            <person name="Wagner D.N."/>
            <person name="Hung C.S."/>
            <person name="Nadeau L.J."/>
            <person name="Schratz L."/>
            <person name="Haridas S."/>
            <person name="Pangilinan J."/>
            <person name="Lipzen A."/>
            <person name="Na H."/>
            <person name="Yan M."/>
            <person name="Ng V."/>
            <person name="Grigoriev I.V."/>
            <person name="Spatafora J.W."/>
            <person name="Barlow D."/>
            <person name="Biffinger J."/>
            <person name="Kelley-Loughnane N."/>
            <person name="Varaljay V.A."/>
            <person name="Crookes-Goodson W.J."/>
        </authorList>
    </citation>
    <scope>NUCLEOTIDE SEQUENCE</scope>
    <source>
        <strain evidence="2">5307AH</strain>
    </source>
</reference>
<dbReference type="Proteomes" id="UP001182556">
    <property type="component" value="Unassembled WGS sequence"/>
</dbReference>
<evidence type="ECO:0000313" key="2">
    <source>
        <dbReference type="EMBL" id="KAK1926648.1"/>
    </source>
</evidence>